<keyword evidence="2" id="KW-0472">Membrane</keyword>
<gene>
    <name evidence="3" type="ORF">CLV72_110219</name>
</gene>
<proteinExistence type="predicted"/>
<evidence type="ECO:0000313" key="3">
    <source>
        <dbReference type="EMBL" id="PRX92458.1"/>
    </source>
</evidence>
<evidence type="ECO:0000313" key="4">
    <source>
        <dbReference type="Proteomes" id="UP000237846"/>
    </source>
</evidence>
<feature type="region of interest" description="Disordered" evidence="1">
    <location>
        <begin position="1"/>
        <end position="27"/>
    </location>
</feature>
<name>A0A2T0PUH6_9ACTN</name>
<dbReference type="EMBL" id="PVZC01000010">
    <property type="protein sequence ID" value="PRX92458.1"/>
    <property type="molecule type" value="Genomic_DNA"/>
</dbReference>
<evidence type="ECO:0000256" key="2">
    <source>
        <dbReference type="SAM" id="Phobius"/>
    </source>
</evidence>
<feature type="transmembrane region" description="Helical" evidence="2">
    <location>
        <begin position="74"/>
        <end position="97"/>
    </location>
</feature>
<organism evidence="3 4">
    <name type="scientific">Allonocardiopsis opalescens</name>
    <dbReference type="NCBI Taxonomy" id="1144618"/>
    <lineage>
        <taxon>Bacteria</taxon>
        <taxon>Bacillati</taxon>
        <taxon>Actinomycetota</taxon>
        <taxon>Actinomycetes</taxon>
        <taxon>Streptosporangiales</taxon>
        <taxon>Allonocardiopsis</taxon>
    </lineage>
</organism>
<feature type="transmembrane region" description="Helical" evidence="2">
    <location>
        <begin position="134"/>
        <end position="152"/>
    </location>
</feature>
<keyword evidence="2" id="KW-1133">Transmembrane helix</keyword>
<feature type="compositionally biased region" description="Low complexity" evidence="1">
    <location>
        <begin position="16"/>
        <end position="27"/>
    </location>
</feature>
<keyword evidence="2" id="KW-0812">Transmembrane</keyword>
<feature type="transmembrane region" description="Helical" evidence="2">
    <location>
        <begin position="40"/>
        <end position="62"/>
    </location>
</feature>
<dbReference type="Proteomes" id="UP000237846">
    <property type="component" value="Unassembled WGS sequence"/>
</dbReference>
<evidence type="ECO:0000256" key="1">
    <source>
        <dbReference type="SAM" id="MobiDB-lite"/>
    </source>
</evidence>
<sequence length="162" mass="16192">MNGIEGTNGTTRADTSGAPPGGSAPRSGRFWPDWGRIGRAAAVGALSTLGVAAVGLGAATLIDSSPLAADVVGANIGLGIGLLAFRLVATPVVGWLALRWTGVRERAGWTALIALAVYLGLSALLPDIQPPLDWPAMALFGAIAGAVAGYATQGGPRRAPRG</sequence>
<accession>A0A2T0PUH6</accession>
<dbReference type="RefSeq" id="WP_146159607.1">
    <property type="nucleotide sequence ID" value="NZ_PVZC01000010.1"/>
</dbReference>
<protein>
    <submittedName>
        <fullName evidence="3">Uncharacterized protein</fullName>
    </submittedName>
</protein>
<comment type="caution">
    <text evidence="3">The sequence shown here is derived from an EMBL/GenBank/DDBJ whole genome shotgun (WGS) entry which is preliminary data.</text>
</comment>
<feature type="compositionally biased region" description="Polar residues" evidence="1">
    <location>
        <begin position="1"/>
        <end position="14"/>
    </location>
</feature>
<feature type="transmembrane region" description="Helical" evidence="2">
    <location>
        <begin position="109"/>
        <end position="128"/>
    </location>
</feature>
<reference evidence="3 4" key="1">
    <citation type="submission" date="2018-03" db="EMBL/GenBank/DDBJ databases">
        <title>Genomic Encyclopedia of Archaeal and Bacterial Type Strains, Phase II (KMG-II): from individual species to whole genera.</title>
        <authorList>
            <person name="Goeker M."/>
        </authorList>
    </citation>
    <scope>NUCLEOTIDE SEQUENCE [LARGE SCALE GENOMIC DNA]</scope>
    <source>
        <strain evidence="3 4">DSM 45601</strain>
    </source>
</reference>
<keyword evidence="4" id="KW-1185">Reference proteome</keyword>
<dbReference type="AlphaFoldDB" id="A0A2T0PUH6"/>